<dbReference type="InterPro" id="IPR036412">
    <property type="entry name" value="HAD-like_sf"/>
</dbReference>
<dbReference type="PANTHER" id="PTHR43434:SF1">
    <property type="entry name" value="PHOSPHOGLYCOLATE PHOSPHATASE"/>
    <property type="match status" value="1"/>
</dbReference>
<dbReference type="SUPFAM" id="SSF56784">
    <property type="entry name" value="HAD-like"/>
    <property type="match status" value="1"/>
</dbReference>
<sequence>MSLEKLKKAKIIIWDFDGVILNSNGIRSEGFREVLQDYPEDQINHLLEFHEKNGGLSRFVKFEYFFSEIRKEKVNQKLIGQMVQNFSMIMKKRLLDRRLLFSDTLNFIEKNYTNKVFYIASGSEEKELNYLCNQLGIDSYFNNIKGSPKSKIEIVKEIVENHKRDLNYTILIGDSINDFEAALKNDISFFGFNNQELKQLGEGYIYDFNSILRT</sequence>
<comment type="similarity">
    <text evidence="3">Belongs to the HAD-like hydrolase superfamily. CbbY/CbbZ/Gph/YieH family.</text>
</comment>
<protein>
    <recommendedName>
        <fullName evidence="4">phosphoglycolate phosphatase</fullName>
        <ecNumber evidence="4">3.1.3.18</ecNumber>
    </recommendedName>
</protein>
<dbReference type="SFLD" id="SFLDS00003">
    <property type="entry name" value="Haloacid_Dehalogenase"/>
    <property type="match status" value="1"/>
</dbReference>
<proteinExistence type="inferred from homology"/>
<dbReference type="EMBL" id="JANWGH010000001">
    <property type="protein sequence ID" value="MCS5489174.1"/>
    <property type="molecule type" value="Genomic_DNA"/>
</dbReference>
<accession>A0ABT2G1M7</accession>
<dbReference type="InterPro" id="IPR050155">
    <property type="entry name" value="HAD-like_hydrolase_sf"/>
</dbReference>
<dbReference type="RefSeq" id="WP_259412849.1">
    <property type="nucleotide sequence ID" value="NZ_JANWGH010000001.1"/>
</dbReference>
<evidence type="ECO:0000256" key="2">
    <source>
        <dbReference type="ARBA" id="ARBA00004818"/>
    </source>
</evidence>
<gene>
    <name evidence="5" type="ORF">NY014_01960</name>
</gene>
<comment type="catalytic activity">
    <reaction evidence="1">
        <text>2-phosphoglycolate + H2O = glycolate + phosphate</text>
        <dbReference type="Rhea" id="RHEA:14369"/>
        <dbReference type="ChEBI" id="CHEBI:15377"/>
        <dbReference type="ChEBI" id="CHEBI:29805"/>
        <dbReference type="ChEBI" id="CHEBI:43474"/>
        <dbReference type="ChEBI" id="CHEBI:58033"/>
        <dbReference type="EC" id="3.1.3.18"/>
    </reaction>
</comment>
<name>A0ABT2G1M7_9BACT</name>
<dbReference type="CDD" id="cd01427">
    <property type="entry name" value="HAD_like"/>
    <property type="match status" value="1"/>
</dbReference>
<evidence type="ECO:0000256" key="3">
    <source>
        <dbReference type="ARBA" id="ARBA00006171"/>
    </source>
</evidence>
<evidence type="ECO:0000313" key="5">
    <source>
        <dbReference type="EMBL" id="MCS5489174.1"/>
    </source>
</evidence>
<dbReference type="Pfam" id="PF13419">
    <property type="entry name" value="HAD_2"/>
    <property type="match status" value="1"/>
</dbReference>
<organism evidence="5 6">
    <name type="scientific">Algoriphagus limi</name>
    <dbReference type="NCBI Taxonomy" id="2975273"/>
    <lineage>
        <taxon>Bacteria</taxon>
        <taxon>Pseudomonadati</taxon>
        <taxon>Bacteroidota</taxon>
        <taxon>Cytophagia</taxon>
        <taxon>Cytophagales</taxon>
        <taxon>Cyclobacteriaceae</taxon>
        <taxon>Algoriphagus</taxon>
    </lineage>
</organism>
<dbReference type="PANTHER" id="PTHR43434">
    <property type="entry name" value="PHOSPHOGLYCOLATE PHOSPHATASE"/>
    <property type="match status" value="1"/>
</dbReference>
<evidence type="ECO:0000313" key="6">
    <source>
        <dbReference type="Proteomes" id="UP001206788"/>
    </source>
</evidence>
<dbReference type="InterPro" id="IPR023214">
    <property type="entry name" value="HAD_sf"/>
</dbReference>
<comment type="pathway">
    <text evidence="2">Organic acid metabolism; glycolate biosynthesis; glycolate from 2-phosphoglycolate: step 1/1.</text>
</comment>
<dbReference type="Gene3D" id="3.40.50.1000">
    <property type="entry name" value="HAD superfamily/HAD-like"/>
    <property type="match status" value="1"/>
</dbReference>
<reference evidence="5 6" key="1">
    <citation type="submission" date="2022-08" db="EMBL/GenBank/DDBJ databases">
        <title>Algoriphagus sp. CAU 1643 isolated from mud.</title>
        <authorList>
            <person name="Kim W."/>
        </authorList>
    </citation>
    <scope>NUCLEOTIDE SEQUENCE [LARGE SCALE GENOMIC DNA]</scope>
    <source>
        <strain evidence="5 6">CAU 1643</strain>
    </source>
</reference>
<evidence type="ECO:0000256" key="4">
    <source>
        <dbReference type="ARBA" id="ARBA00013078"/>
    </source>
</evidence>
<dbReference type="EC" id="3.1.3.18" evidence="4"/>
<dbReference type="Proteomes" id="UP001206788">
    <property type="component" value="Unassembled WGS sequence"/>
</dbReference>
<comment type="caution">
    <text evidence="5">The sequence shown here is derived from an EMBL/GenBank/DDBJ whole genome shotgun (WGS) entry which is preliminary data.</text>
</comment>
<evidence type="ECO:0000256" key="1">
    <source>
        <dbReference type="ARBA" id="ARBA00000830"/>
    </source>
</evidence>
<dbReference type="SFLD" id="SFLDG01129">
    <property type="entry name" value="C1.5:_HAD__Beta-PGM__Phosphata"/>
    <property type="match status" value="1"/>
</dbReference>
<keyword evidence="6" id="KW-1185">Reference proteome</keyword>
<dbReference type="InterPro" id="IPR041492">
    <property type="entry name" value="HAD_2"/>
</dbReference>